<dbReference type="Proteomes" id="UP000276776">
    <property type="component" value="Unassembled WGS sequence"/>
</dbReference>
<dbReference type="OrthoDB" id="269822at2759"/>
<organism evidence="4">
    <name type="scientific">Thelazia callipaeda</name>
    <name type="common">Oriental eyeworm</name>
    <name type="synonym">Parasitic nematode</name>
    <dbReference type="NCBI Taxonomy" id="103827"/>
    <lineage>
        <taxon>Eukaryota</taxon>
        <taxon>Metazoa</taxon>
        <taxon>Ecdysozoa</taxon>
        <taxon>Nematoda</taxon>
        <taxon>Chromadorea</taxon>
        <taxon>Rhabditida</taxon>
        <taxon>Spirurina</taxon>
        <taxon>Spiruromorpha</taxon>
        <taxon>Thelazioidea</taxon>
        <taxon>Thelaziidae</taxon>
        <taxon>Thelazia</taxon>
    </lineage>
</organism>
<dbReference type="AlphaFoldDB" id="A0A0N5CSW4"/>
<dbReference type="STRING" id="103827.A0A0N5CSW4"/>
<feature type="domain" description="PLC-beta PH" evidence="1">
    <location>
        <begin position="13"/>
        <end position="123"/>
    </location>
</feature>
<evidence type="ECO:0000259" key="1">
    <source>
        <dbReference type="Pfam" id="PF17787"/>
    </source>
</evidence>
<dbReference type="OMA" id="FICVELD"/>
<gene>
    <name evidence="2" type="ORF">TCLT_LOCUS3315</name>
</gene>
<dbReference type="Pfam" id="PF17787">
    <property type="entry name" value="PH_14"/>
    <property type="match status" value="1"/>
</dbReference>
<evidence type="ECO:0000313" key="3">
    <source>
        <dbReference type="Proteomes" id="UP000276776"/>
    </source>
</evidence>
<name>A0A0N5CSW4_THECL</name>
<accession>A0A0N5CSW4</accession>
<dbReference type="EMBL" id="UYYF01001279">
    <property type="protein sequence ID" value="VDM99722.1"/>
    <property type="molecule type" value="Genomic_DNA"/>
</dbReference>
<keyword evidence="3" id="KW-1185">Reference proteome</keyword>
<dbReference type="Gene3D" id="2.30.29.240">
    <property type="match status" value="1"/>
</dbReference>
<protein>
    <submittedName>
        <fullName evidence="4">PH_14 domain-containing protein</fullName>
    </submittedName>
</protein>
<dbReference type="SUPFAM" id="SSF50729">
    <property type="entry name" value="PH domain-like"/>
    <property type="match status" value="1"/>
</dbReference>
<sequence>MAKEFQFIWKPNIPDALLSGCLFDKYDDESICVESDTFLRVDEFGFFVYWTSEERKDTSVLDLVQVWEARRGTYPKDGRIMFELEQHGPRETIEERTVWLTYGPDLVNISNYYLVAETTEIAKVSIF</sequence>
<dbReference type="CDD" id="cd13361">
    <property type="entry name" value="PH_PLC_beta"/>
    <property type="match status" value="1"/>
</dbReference>
<reference evidence="2 3" key="2">
    <citation type="submission" date="2018-11" db="EMBL/GenBank/DDBJ databases">
        <authorList>
            <consortium name="Pathogen Informatics"/>
        </authorList>
    </citation>
    <scope>NUCLEOTIDE SEQUENCE [LARGE SCALE GENOMIC DNA]</scope>
</reference>
<dbReference type="InterPro" id="IPR037862">
    <property type="entry name" value="PLC-beta_PH"/>
</dbReference>
<evidence type="ECO:0000313" key="4">
    <source>
        <dbReference type="WBParaSite" id="TCLT_0000332101-mRNA-1"/>
    </source>
</evidence>
<dbReference type="WBParaSite" id="TCLT_0000332101-mRNA-1">
    <property type="protein sequence ID" value="TCLT_0000332101-mRNA-1"/>
    <property type="gene ID" value="TCLT_0000332101"/>
</dbReference>
<evidence type="ECO:0000313" key="2">
    <source>
        <dbReference type="EMBL" id="VDM99722.1"/>
    </source>
</evidence>
<proteinExistence type="predicted"/>
<reference evidence="4" key="1">
    <citation type="submission" date="2017-02" db="UniProtKB">
        <authorList>
            <consortium name="WormBaseParasite"/>
        </authorList>
    </citation>
    <scope>IDENTIFICATION</scope>
</reference>